<organism evidence="3 4">
    <name type="scientific">Paenibacillus nasutitermitis</name>
    <dbReference type="NCBI Taxonomy" id="1652958"/>
    <lineage>
        <taxon>Bacteria</taxon>
        <taxon>Bacillati</taxon>
        <taxon>Bacillota</taxon>
        <taxon>Bacilli</taxon>
        <taxon>Bacillales</taxon>
        <taxon>Paenibacillaceae</taxon>
        <taxon>Paenibacillus</taxon>
    </lineage>
</organism>
<evidence type="ECO:0000256" key="2">
    <source>
        <dbReference type="RuleBase" id="RU003452"/>
    </source>
</evidence>
<sequence>MSEFNVLFRQRIGISASEKITFENLDHVLENMAKTVPFENLRILKNNTDAISKNYLMEKILINHEGGLCYELNPLLCLFLIENGFNAVLTCGIVFNQEAQQYSGTGRTHFTILLTHEDQIYLIDTGFGGNLPLRPVPLTGEVTSSANGQFRVKKINNEHGDYTLEMILKHKDTDWKLGYAFDSAQTTTEISEGSTIKQIISEHPESTFNKKPLVTKLTNAGSITLTDSSLTQWQHGTVTKINIEKSSFPALLKQHFDMSIPS</sequence>
<evidence type="ECO:0000313" key="3">
    <source>
        <dbReference type="EMBL" id="GGD54889.1"/>
    </source>
</evidence>
<dbReference type="InterPro" id="IPR053710">
    <property type="entry name" value="Arylamine_NAT_domain_sf"/>
</dbReference>
<evidence type="ECO:0000256" key="1">
    <source>
        <dbReference type="ARBA" id="ARBA00006547"/>
    </source>
</evidence>
<accession>A0A916YPG1</accession>
<dbReference type="GO" id="GO:0016407">
    <property type="term" value="F:acetyltransferase activity"/>
    <property type="evidence" value="ECO:0007669"/>
    <property type="project" value="InterPro"/>
</dbReference>
<reference evidence="3" key="2">
    <citation type="submission" date="2020-09" db="EMBL/GenBank/DDBJ databases">
        <authorList>
            <person name="Sun Q."/>
            <person name="Zhou Y."/>
        </authorList>
    </citation>
    <scope>NUCLEOTIDE SEQUENCE</scope>
    <source>
        <strain evidence="3">CGMCC 1.15178</strain>
    </source>
</reference>
<comment type="caution">
    <text evidence="3">The sequence shown here is derived from an EMBL/GenBank/DDBJ whole genome shotgun (WGS) entry which is preliminary data.</text>
</comment>
<dbReference type="EMBL" id="BMHP01000001">
    <property type="protein sequence ID" value="GGD54889.1"/>
    <property type="molecule type" value="Genomic_DNA"/>
</dbReference>
<evidence type="ECO:0000313" key="4">
    <source>
        <dbReference type="Proteomes" id="UP000612456"/>
    </source>
</evidence>
<dbReference type="SUPFAM" id="SSF54001">
    <property type="entry name" value="Cysteine proteinases"/>
    <property type="match status" value="1"/>
</dbReference>
<dbReference type="Proteomes" id="UP000612456">
    <property type="component" value="Unassembled WGS sequence"/>
</dbReference>
<dbReference type="Pfam" id="PF00797">
    <property type="entry name" value="Acetyltransf_2"/>
    <property type="match status" value="1"/>
</dbReference>
<comment type="similarity">
    <text evidence="1 2">Belongs to the arylamine N-acetyltransferase family.</text>
</comment>
<name>A0A916YPG1_9BACL</name>
<keyword evidence="4" id="KW-1185">Reference proteome</keyword>
<dbReference type="PRINTS" id="PR01543">
    <property type="entry name" value="ANATRNSFRASE"/>
</dbReference>
<dbReference type="Gene3D" id="3.30.2140.20">
    <property type="match status" value="1"/>
</dbReference>
<dbReference type="AlphaFoldDB" id="A0A916YPG1"/>
<dbReference type="PANTHER" id="PTHR11786">
    <property type="entry name" value="N-HYDROXYARYLAMINE O-ACETYLTRANSFERASE"/>
    <property type="match status" value="1"/>
</dbReference>
<reference evidence="3" key="1">
    <citation type="journal article" date="2014" name="Int. J. Syst. Evol. Microbiol.">
        <title>Complete genome sequence of Corynebacterium casei LMG S-19264T (=DSM 44701T), isolated from a smear-ripened cheese.</title>
        <authorList>
            <consortium name="US DOE Joint Genome Institute (JGI-PGF)"/>
            <person name="Walter F."/>
            <person name="Albersmeier A."/>
            <person name="Kalinowski J."/>
            <person name="Ruckert C."/>
        </authorList>
    </citation>
    <scope>NUCLEOTIDE SEQUENCE</scope>
    <source>
        <strain evidence="3">CGMCC 1.15178</strain>
    </source>
</reference>
<dbReference type="PANTHER" id="PTHR11786:SF0">
    <property type="entry name" value="ARYLAMINE N-ACETYLTRANSFERASE 4-RELATED"/>
    <property type="match status" value="1"/>
</dbReference>
<protein>
    <submittedName>
        <fullName evidence="3">N-hydroxyarylamine O-acetyltransferase</fullName>
    </submittedName>
</protein>
<dbReference type="InterPro" id="IPR038765">
    <property type="entry name" value="Papain-like_cys_pep_sf"/>
</dbReference>
<proteinExistence type="inferred from homology"/>
<dbReference type="RefSeq" id="WP_188989820.1">
    <property type="nucleotide sequence ID" value="NZ_BMHP01000001.1"/>
</dbReference>
<gene>
    <name evidence="3" type="ORF">GCM10010911_10700</name>
</gene>
<dbReference type="InterPro" id="IPR001447">
    <property type="entry name" value="Arylamine_N-AcTrfase"/>
</dbReference>